<evidence type="ECO:0000256" key="4">
    <source>
        <dbReference type="ARBA" id="ARBA00022801"/>
    </source>
</evidence>
<dbReference type="InterPro" id="IPR001431">
    <property type="entry name" value="Pept_M16_Zn_BS"/>
</dbReference>
<dbReference type="Pfam" id="PF05193">
    <property type="entry name" value="Peptidase_M16_C"/>
    <property type="match status" value="1"/>
</dbReference>
<dbReference type="PANTHER" id="PTHR43690">
    <property type="entry name" value="NARDILYSIN"/>
    <property type="match status" value="1"/>
</dbReference>
<proteinExistence type="inferred from homology"/>
<dbReference type="PROSITE" id="PS00143">
    <property type="entry name" value="INSULINASE"/>
    <property type="match status" value="1"/>
</dbReference>
<keyword evidence="4" id="KW-0378">Hydrolase</keyword>
<keyword evidence="2" id="KW-0645">Protease</keyword>
<dbReference type="InterPro" id="IPR050626">
    <property type="entry name" value="Peptidase_M16"/>
</dbReference>
<name>A0A3B1BHC2_9ZZZZ</name>
<evidence type="ECO:0000313" key="9">
    <source>
        <dbReference type="EMBL" id="VAX04347.1"/>
    </source>
</evidence>
<keyword evidence="3" id="KW-0479">Metal-binding</keyword>
<evidence type="ECO:0000256" key="5">
    <source>
        <dbReference type="ARBA" id="ARBA00022833"/>
    </source>
</evidence>
<dbReference type="PANTHER" id="PTHR43690:SF17">
    <property type="entry name" value="PROTEIN YHJJ"/>
    <property type="match status" value="1"/>
</dbReference>
<organism evidence="9">
    <name type="scientific">hydrothermal vent metagenome</name>
    <dbReference type="NCBI Taxonomy" id="652676"/>
    <lineage>
        <taxon>unclassified sequences</taxon>
        <taxon>metagenomes</taxon>
        <taxon>ecological metagenomes</taxon>
    </lineage>
</organism>
<reference evidence="9" key="1">
    <citation type="submission" date="2018-06" db="EMBL/GenBank/DDBJ databases">
        <authorList>
            <person name="Zhirakovskaya E."/>
        </authorList>
    </citation>
    <scope>NUCLEOTIDE SEQUENCE</scope>
</reference>
<keyword evidence="6" id="KW-0482">Metalloprotease</keyword>
<protein>
    <submittedName>
        <fullName evidence="9">FIG015547: peptidase, M16 family</fullName>
    </submittedName>
</protein>
<feature type="domain" description="Peptidase M16 C-terminal" evidence="8">
    <location>
        <begin position="218"/>
        <end position="400"/>
    </location>
</feature>
<dbReference type="InterPro" id="IPR011765">
    <property type="entry name" value="Pept_M16_N"/>
</dbReference>
<dbReference type="GO" id="GO:0004222">
    <property type="term" value="F:metalloendopeptidase activity"/>
    <property type="evidence" value="ECO:0007669"/>
    <property type="project" value="InterPro"/>
</dbReference>
<accession>A0A3B1BHC2</accession>
<dbReference type="AlphaFoldDB" id="A0A3B1BHC2"/>
<dbReference type="EMBL" id="UOFU01000378">
    <property type="protein sequence ID" value="VAX04347.1"/>
    <property type="molecule type" value="Genomic_DNA"/>
</dbReference>
<dbReference type="InterPro" id="IPR011249">
    <property type="entry name" value="Metalloenz_LuxS/M16"/>
</dbReference>
<evidence type="ECO:0000259" key="7">
    <source>
        <dbReference type="Pfam" id="PF00675"/>
    </source>
</evidence>
<evidence type="ECO:0000256" key="2">
    <source>
        <dbReference type="ARBA" id="ARBA00022670"/>
    </source>
</evidence>
<keyword evidence="5" id="KW-0862">Zinc</keyword>
<dbReference type="InterPro" id="IPR007863">
    <property type="entry name" value="Peptidase_M16_C"/>
</dbReference>
<evidence type="ECO:0000256" key="1">
    <source>
        <dbReference type="ARBA" id="ARBA00007261"/>
    </source>
</evidence>
<feature type="domain" description="Peptidase M16 N-terminal" evidence="7">
    <location>
        <begin position="65"/>
        <end position="210"/>
    </location>
</feature>
<dbReference type="Pfam" id="PF00675">
    <property type="entry name" value="Peptidase_M16"/>
    <property type="match status" value="1"/>
</dbReference>
<dbReference type="SUPFAM" id="SSF63411">
    <property type="entry name" value="LuxS/MPP-like metallohydrolase"/>
    <property type="match status" value="2"/>
</dbReference>
<evidence type="ECO:0000256" key="3">
    <source>
        <dbReference type="ARBA" id="ARBA00022723"/>
    </source>
</evidence>
<evidence type="ECO:0000256" key="6">
    <source>
        <dbReference type="ARBA" id="ARBA00023049"/>
    </source>
</evidence>
<dbReference type="PROSITE" id="PS51257">
    <property type="entry name" value="PROKAR_LIPOPROTEIN"/>
    <property type="match status" value="1"/>
</dbReference>
<gene>
    <name evidence="9" type="ORF">MNBD_GAMMA20-144</name>
</gene>
<comment type="similarity">
    <text evidence="1">Belongs to the peptidase M16 family.</text>
</comment>
<dbReference type="GO" id="GO:0046872">
    <property type="term" value="F:metal ion binding"/>
    <property type="evidence" value="ECO:0007669"/>
    <property type="project" value="UniProtKB-KW"/>
</dbReference>
<sequence>MKRLLKTRTAVFVVAAVSAVTLAGCATQPTTSPVAEAPAAEEITVTQISSANGVHEYKLNNGLKIIVKEDHRAPVVVSQIWYKVGSSYEYGGITGASHVLEHMMFKGTTQYGPNEFSRIIAANGGRENAFTGQDYTAYFQQLEKSRLAISFELEADRMQNLLLNPEEIKKEVLVVMEERRMRTEDKPRSLTYEQFKATAFVTSPYHNPIIGWMDDLENLTIDDLQQWYQHWYAPNNATLVVAGDVDPQQVVELAKKHFGPVKSRPVPKVKPQREIEQRGIRRITVKTPAQLPFLIMGYKTPVINTAETDWEPYAIDMLAGVLDGGESARFTRNLVRGQQIAASVGAGYDLHSRLSGMLVISGTPSKDVGIEELEKAIRVEIDRFKTELVTQDELDRIKAQVLAAKVYEKDSIFYQAMQIGTLETVGLDWRLMDGYMDRLKAVTPEQIRAVANKYLSEDQLTVAVLEPQAMTSTPTPPAAHGGQHAH</sequence>
<evidence type="ECO:0000259" key="8">
    <source>
        <dbReference type="Pfam" id="PF05193"/>
    </source>
</evidence>
<dbReference type="GO" id="GO:0006508">
    <property type="term" value="P:proteolysis"/>
    <property type="evidence" value="ECO:0007669"/>
    <property type="project" value="UniProtKB-KW"/>
</dbReference>
<dbReference type="Gene3D" id="3.30.830.10">
    <property type="entry name" value="Metalloenzyme, LuxS/M16 peptidase-like"/>
    <property type="match status" value="2"/>
</dbReference>